<organism evidence="1">
    <name type="scientific">Arundo donax</name>
    <name type="common">Giant reed</name>
    <name type="synonym">Donax arundinaceus</name>
    <dbReference type="NCBI Taxonomy" id="35708"/>
    <lineage>
        <taxon>Eukaryota</taxon>
        <taxon>Viridiplantae</taxon>
        <taxon>Streptophyta</taxon>
        <taxon>Embryophyta</taxon>
        <taxon>Tracheophyta</taxon>
        <taxon>Spermatophyta</taxon>
        <taxon>Magnoliopsida</taxon>
        <taxon>Liliopsida</taxon>
        <taxon>Poales</taxon>
        <taxon>Poaceae</taxon>
        <taxon>PACMAD clade</taxon>
        <taxon>Arundinoideae</taxon>
        <taxon>Arundineae</taxon>
        <taxon>Arundo</taxon>
    </lineage>
</organism>
<name>A0A0A9GDX7_ARUDO</name>
<reference evidence="1" key="1">
    <citation type="submission" date="2014-09" db="EMBL/GenBank/DDBJ databases">
        <authorList>
            <person name="Magalhaes I.L.F."/>
            <person name="Oliveira U."/>
            <person name="Santos F.R."/>
            <person name="Vidigal T.H.D.A."/>
            <person name="Brescovit A.D."/>
            <person name="Santos A.J."/>
        </authorList>
    </citation>
    <scope>NUCLEOTIDE SEQUENCE</scope>
    <source>
        <tissue evidence="1">Shoot tissue taken approximately 20 cm above the soil surface</tissue>
    </source>
</reference>
<dbReference type="EMBL" id="GBRH01176292">
    <property type="protein sequence ID" value="JAE21604.1"/>
    <property type="molecule type" value="Transcribed_RNA"/>
</dbReference>
<proteinExistence type="predicted"/>
<protein>
    <submittedName>
        <fullName evidence="1">Uncharacterized protein</fullName>
    </submittedName>
</protein>
<sequence length="12" mass="1417">MEQLLLHLMTMG</sequence>
<reference evidence="1" key="2">
    <citation type="journal article" date="2015" name="Data Brief">
        <title>Shoot transcriptome of the giant reed, Arundo donax.</title>
        <authorList>
            <person name="Barrero R.A."/>
            <person name="Guerrero F.D."/>
            <person name="Moolhuijzen P."/>
            <person name="Goolsby J.A."/>
            <person name="Tidwell J."/>
            <person name="Bellgard S.E."/>
            <person name="Bellgard M.I."/>
        </authorList>
    </citation>
    <scope>NUCLEOTIDE SEQUENCE</scope>
    <source>
        <tissue evidence="1">Shoot tissue taken approximately 20 cm above the soil surface</tissue>
    </source>
</reference>
<accession>A0A0A9GDX7</accession>
<evidence type="ECO:0000313" key="1">
    <source>
        <dbReference type="EMBL" id="JAE21604.1"/>
    </source>
</evidence>